<feature type="compositionally biased region" description="Basic and acidic residues" evidence="1">
    <location>
        <begin position="95"/>
        <end position="117"/>
    </location>
</feature>
<keyword evidence="2" id="KW-1133">Transmembrane helix</keyword>
<sequence>MAQGEQAARRDERDASARNVSGAVDLGLGRVPEGQQAVRPDQAGTPPHTGGEQAARPDRTGASPQNVSGAVGEWAAGRDQADPSSHVLSSAADLDMGRDHDLDRVADGERAVRRDGDGALPRNLGGIRDLRGARHLDLSRGRGSGGEQQADRPDPKPAPGRKRGRRHAGVSGDKQVRPAPATDLQLTERPGAVLPGWAGLLAGCAAIVVCAVVVWWAGAVPEPVMEALGLPFHPYSGLAIGPSLLLALGMLLGVFAFGGVMRGRVGFAWVLSLFGDYRGTVRRTGLVWVSPLLMRRRIDVRLRHWRSEPLPVVDANGTALRAVVLVVWRIKDTAQAALAVADHERYLREQVEAALARVLSQLPADAFQEDGPTLRNAEAVGEALTGMVSAECAPVGIEVFSAQPVLIEYAPEIAAAMQRRRVAAIDAKHRDAVLGTVVDAVDDMVHRLTTRGLVELDDYDRKALVKDLTVAFYTGRNGPAEGA</sequence>
<dbReference type="Proteomes" id="UP001595829">
    <property type="component" value="Unassembled WGS sequence"/>
</dbReference>
<gene>
    <name evidence="4" type="ORF">ACFPM3_33415</name>
</gene>
<feature type="domain" description="Band 7" evidence="3">
    <location>
        <begin position="258"/>
        <end position="421"/>
    </location>
</feature>
<comment type="caution">
    <text evidence="4">The sequence shown here is derived from an EMBL/GenBank/DDBJ whole genome shotgun (WGS) entry which is preliminary data.</text>
</comment>
<dbReference type="InterPro" id="IPR036013">
    <property type="entry name" value="Band_7/SPFH_dom_sf"/>
</dbReference>
<protein>
    <submittedName>
        <fullName evidence="4">SPFH domain-containing protein</fullName>
    </submittedName>
</protein>
<keyword evidence="2" id="KW-0812">Transmembrane</keyword>
<evidence type="ECO:0000313" key="5">
    <source>
        <dbReference type="Proteomes" id="UP001595829"/>
    </source>
</evidence>
<dbReference type="CDD" id="cd03402">
    <property type="entry name" value="SPFH_like_u2"/>
    <property type="match status" value="1"/>
</dbReference>
<keyword evidence="2" id="KW-0472">Membrane</keyword>
<evidence type="ECO:0000313" key="4">
    <source>
        <dbReference type="EMBL" id="MFC5027048.1"/>
    </source>
</evidence>
<evidence type="ECO:0000259" key="3">
    <source>
        <dbReference type="SMART" id="SM00244"/>
    </source>
</evidence>
<dbReference type="Gene3D" id="3.30.479.30">
    <property type="entry name" value="Band 7 domain"/>
    <property type="match status" value="1"/>
</dbReference>
<dbReference type="SMART" id="SM00244">
    <property type="entry name" value="PHB"/>
    <property type="match status" value="1"/>
</dbReference>
<evidence type="ECO:0000256" key="2">
    <source>
        <dbReference type="SAM" id="Phobius"/>
    </source>
</evidence>
<organism evidence="4 5">
    <name type="scientific">Streptomyces coeruleoprunus</name>
    <dbReference type="NCBI Taxonomy" id="285563"/>
    <lineage>
        <taxon>Bacteria</taxon>
        <taxon>Bacillati</taxon>
        <taxon>Actinomycetota</taxon>
        <taxon>Actinomycetes</taxon>
        <taxon>Kitasatosporales</taxon>
        <taxon>Streptomycetaceae</taxon>
        <taxon>Streptomyces</taxon>
    </lineage>
</organism>
<dbReference type="PANTHER" id="PTHR43446">
    <property type="entry name" value="MEMBRANE PROTEIN-RELATED"/>
    <property type="match status" value="1"/>
</dbReference>
<evidence type="ECO:0000256" key="1">
    <source>
        <dbReference type="SAM" id="MobiDB-lite"/>
    </source>
</evidence>
<dbReference type="PANTHER" id="PTHR43446:SF1">
    <property type="entry name" value="BAND 7 DOMAIN-CONTAINING PROTEIN"/>
    <property type="match status" value="1"/>
</dbReference>
<feature type="compositionally biased region" description="Basic and acidic residues" evidence="1">
    <location>
        <begin position="128"/>
        <end position="140"/>
    </location>
</feature>
<dbReference type="SUPFAM" id="SSF117892">
    <property type="entry name" value="Band 7/SPFH domain"/>
    <property type="match status" value="1"/>
</dbReference>
<feature type="region of interest" description="Disordered" evidence="1">
    <location>
        <begin position="1"/>
        <end position="184"/>
    </location>
</feature>
<dbReference type="Pfam" id="PF01145">
    <property type="entry name" value="Band_7"/>
    <property type="match status" value="1"/>
</dbReference>
<dbReference type="RefSeq" id="WP_345691525.1">
    <property type="nucleotide sequence ID" value="NZ_BAABIT010000001.1"/>
</dbReference>
<dbReference type="EMBL" id="JBHSJD010000027">
    <property type="protein sequence ID" value="MFC5027048.1"/>
    <property type="molecule type" value="Genomic_DNA"/>
</dbReference>
<feature type="compositionally biased region" description="Basic residues" evidence="1">
    <location>
        <begin position="159"/>
        <end position="168"/>
    </location>
</feature>
<proteinExistence type="predicted"/>
<keyword evidence="5" id="KW-1185">Reference proteome</keyword>
<accession>A0ABV9XRE3</accession>
<name>A0ABV9XRE3_9ACTN</name>
<feature type="transmembrane region" description="Helical" evidence="2">
    <location>
        <begin position="197"/>
        <end position="218"/>
    </location>
</feature>
<reference evidence="5" key="1">
    <citation type="journal article" date="2019" name="Int. J. Syst. Evol. Microbiol.">
        <title>The Global Catalogue of Microorganisms (GCM) 10K type strain sequencing project: providing services to taxonomists for standard genome sequencing and annotation.</title>
        <authorList>
            <consortium name="The Broad Institute Genomics Platform"/>
            <consortium name="The Broad Institute Genome Sequencing Center for Infectious Disease"/>
            <person name="Wu L."/>
            <person name="Ma J."/>
        </authorList>
    </citation>
    <scope>NUCLEOTIDE SEQUENCE [LARGE SCALE GENOMIC DNA]</scope>
    <source>
        <strain evidence="5">CGMCC 4.1648</strain>
    </source>
</reference>
<dbReference type="InterPro" id="IPR001107">
    <property type="entry name" value="Band_7"/>
</dbReference>
<feature type="transmembrane region" description="Helical" evidence="2">
    <location>
        <begin position="238"/>
        <end position="260"/>
    </location>
</feature>
<feature type="compositionally biased region" description="Basic and acidic residues" evidence="1">
    <location>
        <begin position="7"/>
        <end position="16"/>
    </location>
</feature>